<gene>
    <name evidence="1" type="ORF">METZ01_LOCUS197485</name>
</gene>
<protein>
    <submittedName>
        <fullName evidence="1">Uncharacterized protein</fullName>
    </submittedName>
</protein>
<dbReference type="AlphaFoldDB" id="A0A382E3S9"/>
<evidence type="ECO:0000313" key="1">
    <source>
        <dbReference type="EMBL" id="SVB44631.1"/>
    </source>
</evidence>
<reference evidence="1" key="1">
    <citation type="submission" date="2018-05" db="EMBL/GenBank/DDBJ databases">
        <authorList>
            <person name="Lanie J.A."/>
            <person name="Ng W.-L."/>
            <person name="Kazmierczak K.M."/>
            <person name="Andrzejewski T.M."/>
            <person name="Davidsen T.M."/>
            <person name="Wayne K.J."/>
            <person name="Tettelin H."/>
            <person name="Glass J.I."/>
            <person name="Rusch D."/>
            <person name="Podicherti R."/>
            <person name="Tsui H.-C.T."/>
            <person name="Winkler M.E."/>
        </authorList>
    </citation>
    <scope>NUCLEOTIDE SEQUENCE</scope>
</reference>
<organism evidence="1">
    <name type="scientific">marine metagenome</name>
    <dbReference type="NCBI Taxonomy" id="408172"/>
    <lineage>
        <taxon>unclassified sequences</taxon>
        <taxon>metagenomes</taxon>
        <taxon>ecological metagenomes</taxon>
    </lineage>
</organism>
<sequence length="158" mass="15986">MRAYEFKKPIDEAKIVEIVPAIGNAVGRVGQAMGGAAAQGAGAAAAMGKDTNKAQQVGAKVAKGAATAIQKGQDKVASAILKKGSQLAVPTQGGKEEEFDIVDVDGDEVTLKNPNPKTGEPQGFIYKKDELDAIVKAKADKVAGSDADAGGNPAGQVV</sequence>
<proteinExistence type="predicted"/>
<accession>A0A382E3S9</accession>
<name>A0A382E3S9_9ZZZZ</name>
<dbReference type="EMBL" id="UINC01042255">
    <property type="protein sequence ID" value="SVB44631.1"/>
    <property type="molecule type" value="Genomic_DNA"/>
</dbReference>